<gene>
    <name evidence="3" type="ORF">CJ218_03025</name>
</gene>
<dbReference type="PROSITE" id="PS51257">
    <property type="entry name" value="PROKAR_LIPOPROTEIN"/>
    <property type="match status" value="1"/>
</dbReference>
<dbReference type="Gene3D" id="3.30.1830.10">
    <property type="entry name" value="YehR-like"/>
    <property type="match status" value="1"/>
</dbReference>
<comment type="caution">
    <text evidence="3">The sequence shown here is derived from an EMBL/GenBank/DDBJ whole genome shotgun (WGS) entry which is preliminary data.</text>
</comment>
<dbReference type="OrthoDB" id="6586670at2"/>
<dbReference type="SUPFAM" id="SSF160704">
    <property type="entry name" value="YehR-like"/>
    <property type="match status" value="1"/>
</dbReference>
<dbReference type="InterPro" id="IPR009736">
    <property type="entry name" value="DUF1307"/>
</dbReference>
<dbReference type="InterPro" id="IPR036699">
    <property type="entry name" value="YehR-like_sf"/>
</dbReference>
<dbReference type="PIRSF" id="PIRSF006187">
    <property type="entry name" value="DUF1307"/>
    <property type="match status" value="1"/>
</dbReference>
<dbReference type="AlphaFoldDB" id="A0A2N6SG40"/>
<feature type="compositionally biased region" description="Basic and acidic residues" evidence="1">
    <location>
        <begin position="40"/>
        <end position="54"/>
    </location>
</feature>
<dbReference type="Pfam" id="PF06998">
    <property type="entry name" value="DUF1307"/>
    <property type="match status" value="1"/>
</dbReference>
<feature type="chain" id="PRO_5038619757" description="DUF1307 domain-containing protein" evidence="2">
    <location>
        <begin position="23"/>
        <end position="179"/>
    </location>
</feature>
<dbReference type="RefSeq" id="WP_102189565.1">
    <property type="nucleotide sequence ID" value="NZ_PNGT01000002.1"/>
</dbReference>
<keyword evidence="2" id="KW-0732">Signal</keyword>
<dbReference type="STRING" id="84135.GCA_001052115_00120"/>
<protein>
    <recommendedName>
        <fullName evidence="5">DUF1307 domain-containing protein</fullName>
    </recommendedName>
</protein>
<sequence length="179" mass="20192">MKKILSIISMVLLIFLVGCSSKDNGTSNNSQNTSNVTESNKNEESNKNKEDSTKNVEVSKFYTEANGVKLEVTYYHKGDKVLKQTAYNIMNYKQMGVTKAKFIEYAKPIMEKYKGIEGLEQKLDFRDDAAYETITVDYTKVDKNKLIGLPGTSVDTTTSDVSFEKAENYLLDQGYVKVN</sequence>
<evidence type="ECO:0000313" key="4">
    <source>
        <dbReference type="Proteomes" id="UP000235670"/>
    </source>
</evidence>
<dbReference type="EMBL" id="PNGT01000002">
    <property type="protein sequence ID" value="PMC52883.1"/>
    <property type="molecule type" value="Genomic_DNA"/>
</dbReference>
<accession>A0A2N6SG40</accession>
<evidence type="ECO:0008006" key="5">
    <source>
        <dbReference type="Google" id="ProtNLM"/>
    </source>
</evidence>
<evidence type="ECO:0000256" key="1">
    <source>
        <dbReference type="SAM" id="MobiDB-lite"/>
    </source>
</evidence>
<feature type="compositionally biased region" description="Low complexity" evidence="1">
    <location>
        <begin position="25"/>
        <end position="39"/>
    </location>
</feature>
<dbReference type="Proteomes" id="UP000235670">
    <property type="component" value="Unassembled WGS sequence"/>
</dbReference>
<evidence type="ECO:0000313" key="3">
    <source>
        <dbReference type="EMBL" id="PMC52883.1"/>
    </source>
</evidence>
<feature type="signal peptide" evidence="2">
    <location>
        <begin position="1"/>
        <end position="22"/>
    </location>
</feature>
<name>A0A2N6SG40_9BACL</name>
<organism evidence="3 4">
    <name type="scientific">Gemella sanguinis</name>
    <dbReference type="NCBI Taxonomy" id="84135"/>
    <lineage>
        <taxon>Bacteria</taxon>
        <taxon>Bacillati</taxon>
        <taxon>Bacillota</taxon>
        <taxon>Bacilli</taxon>
        <taxon>Bacillales</taxon>
        <taxon>Gemellaceae</taxon>
        <taxon>Gemella</taxon>
    </lineage>
</organism>
<proteinExistence type="predicted"/>
<evidence type="ECO:0000256" key="2">
    <source>
        <dbReference type="SAM" id="SignalP"/>
    </source>
</evidence>
<feature type="region of interest" description="Disordered" evidence="1">
    <location>
        <begin position="25"/>
        <end position="54"/>
    </location>
</feature>
<reference evidence="3 4" key="1">
    <citation type="submission" date="2017-09" db="EMBL/GenBank/DDBJ databases">
        <title>Bacterial strain isolated from the female urinary microbiota.</title>
        <authorList>
            <person name="Thomas-White K."/>
            <person name="Kumar N."/>
            <person name="Forster S."/>
            <person name="Putonti C."/>
            <person name="Lawley T."/>
            <person name="Wolfe A.J."/>
        </authorList>
    </citation>
    <scope>NUCLEOTIDE SEQUENCE [LARGE SCALE GENOMIC DNA]</scope>
    <source>
        <strain evidence="3 4">UMB0186</strain>
    </source>
</reference>